<evidence type="ECO:0000256" key="1">
    <source>
        <dbReference type="ARBA" id="ARBA00022723"/>
    </source>
</evidence>
<evidence type="ECO:0000256" key="5">
    <source>
        <dbReference type="ARBA" id="ARBA00023163"/>
    </source>
</evidence>
<keyword evidence="2" id="KW-0862">Zinc</keyword>
<evidence type="ECO:0000256" key="4">
    <source>
        <dbReference type="ARBA" id="ARBA00023125"/>
    </source>
</evidence>
<accession>A0A0F7VF66</accession>
<evidence type="ECO:0000313" key="8">
    <source>
        <dbReference type="EMBL" id="CEO58610.1"/>
    </source>
</evidence>
<dbReference type="GO" id="GO:0008270">
    <property type="term" value="F:zinc ion binding"/>
    <property type="evidence" value="ECO:0007669"/>
    <property type="project" value="InterPro"/>
</dbReference>
<protein>
    <submittedName>
        <fullName evidence="8">Putative C6 zinc finger domain-containing protein</fullName>
    </submittedName>
</protein>
<proteinExistence type="predicted"/>
<feature type="domain" description="Zn(2)-C6 fungal-type" evidence="7">
    <location>
        <begin position="23"/>
        <end position="51"/>
    </location>
</feature>
<dbReference type="SMART" id="SM00066">
    <property type="entry name" value="GAL4"/>
    <property type="match status" value="1"/>
</dbReference>
<sequence>MAEELDNVKSNRKRTFKPKVRTGCITCKTRRVKCDEGKPACSRCLRTGRTCDGYESSKPLVAIPRALAPAPAVESPLEARALELFFHKSAKQLAGSFEGAFFQGSVAQSSLVEPTIRNAIAAIAVLHEEMLSHPAERERSIQGQELPTQFYNRAIRALLQKLKTEQTSISLTFMANILFTCFEYFRGNLTAARSHVKSGINLLESWRGNTRPLSYKPWGQSYDSHESYFMETEIAPLLSVFRTNILEEEDAKEKGFFLNPVDRNGIVVLGDRFDNIQQARVGLLDVITSTFTSRQFEPPDHHSPTKDQAAEMVDHNTQNVDEIISQWQSNFDDLVFRKGSSWGYRERQAASVVRIIEMAETLGRRNYLAGNECSWDSARAEYGEMLSIADSLISDLSRFPHDGFRLLSLDFGKLFCFHLLAWKCRWPSLRRWALSLLRKVPKREWLLDAKHYHAIFSRIMEIEEANINAVPEEIIQRDMLPPEHSRIYDFTVLVQTYSSSSSTSSSPSSPSSSTGVAYYAVTFWSKPMGHDGPVSSVTEHIQSESSYPGETAVPLNLIAQHYSHLQGPRKQMEIGPRTVRGLEFDE</sequence>
<dbReference type="InterPro" id="IPR001138">
    <property type="entry name" value="Zn2Cys6_DnaBD"/>
</dbReference>
<dbReference type="PANTHER" id="PTHR36206">
    <property type="entry name" value="ASPERCRYPTIN BIOSYNTHESIS CLUSTER-SPECIFIC TRANSCRIPTION REGULATOR ATNN-RELATED"/>
    <property type="match status" value="1"/>
</dbReference>
<dbReference type="EMBL" id="CDHK01000003">
    <property type="protein sequence ID" value="CEO58610.1"/>
    <property type="molecule type" value="Genomic_DNA"/>
</dbReference>
<dbReference type="InterPro" id="IPR036864">
    <property type="entry name" value="Zn2-C6_fun-type_DNA-bd_sf"/>
</dbReference>
<keyword evidence="9" id="KW-1185">Reference proteome</keyword>
<dbReference type="CDD" id="cd00067">
    <property type="entry name" value="GAL4"/>
    <property type="match status" value="1"/>
</dbReference>
<keyword evidence="1" id="KW-0479">Metal-binding</keyword>
<dbReference type="STRING" id="104259.A0A0F7VF66"/>
<evidence type="ECO:0000256" key="2">
    <source>
        <dbReference type="ARBA" id="ARBA00022833"/>
    </source>
</evidence>
<evidence type="ECO:0000313" key="9">
    <source>
        <dbReference type="Proteomes" id="UP000042958"/>
    </source>
</evidence>
<gene>
    <name evidence="8" type="ORF">PMG11_03321</name>
</gene>
<dbReference type="PROSITE" id="PS00463">
    <property type="entry name" value="ZN2_CY6_FUNGAL_1"/>
    <property type="match status" value="1"/>
</dbReference>
<dbReference type="InterPro" id="IPR021858">
    <property type="entry name" value="Fun_TF"/>
</dbReference>
<dbReference type="GO" id="GO:0000981">
    <property type="term" value="F:DNA-binding transcription factor activity, RNA polymerase II-specific"/>
    <property type="evidence" value="ECO:0007669"/>
    <property type="project" value="InterPro"/>
</dbReference>
<dbReference type="OrthoDB" id="2593732at2759"/>
<dbReference type="AlphaFoldDB" id="A0A0F7VF66"/>
<reference evidence="9" key="1">
    <citation type="journal article" date="2015" name="Genome Announc.">
        <title>Draft genome sequence of the fungus Penicillium brasilianum MG11.</title>
        <authorList>
            <person name="Horn F."/>
            <person name="Linde J."/>
            <person name="Mattern D.J."/>
            <person name="Walther G."/>
            <person name="Guthke R."/>
            <person name="Brakhage A.A."/>
            <person name="Valiante V."/>
        </authorList>
    </citation>
    <scope>NUCLEOTIDE SEQUENCE [LARGE SCALE GENOMIC DNA]</scope>
    <source>
        <strain evidence="9">MG11</strain>
    </source>
</reference>
<dbReference type="Pfam" id="PF00172">
    <property type="entry name" value="Zn_clus"/>
    <property type="match status" value="1"/>
</dbReference>
<dbReference type="Proteomes" id="UP000042958">
    <property type="component" value="Unassembled WGS sequence"/>
</dbReference>
<keyword evidence="4" id="KW-0238">DNA-binding</keyword>
<evidence type="ECO:0000256" key="6">
    <source>
        <dbReference type="ARBA" id="ARBA00023242"/>
    </source>
</evidence>
<dbReference type="InterPro" id="IPR052360">
    <property type="entry name" value="Transcr_Regulatory_Proteins"/>
</dbReference>
<evidence type="ECO:0000259" key="7">
    <source>
        <dbReference type="PROSITE" id="PS50048"/>
    </source>
</evidence>
<keyword evidence="5" id="KW-0804">Transcription</keyword>
<dbReference type="Gene3D" id="4.10.240.10">
    <property type="entry name" value="Zn(2)-C6 fungal-type DNA-binding domain"/>
    <property type="match status" value="1"/>
</dbReference>
<dbReference type="PANTHER" id="PTHR36206:SF13">
    <property type="entry name" value="TRANSCRIPTIONAL REGULATORY PROTEIN MOC3"/>
    <property type="match status" value="1"/>
</dbReference>
<name>A0A0F7VF66_PENBI</name>
<evidence type="ECO:0000256" key="3">
    <source>
        <dbReference type="ARBA" id="ARBA00023015"/>
    </source>
</evidence>
<organism evidence="8 9">
    <name type="scientific">Penicillium brasilianum</name>
    <dbReference type="NCBI Taxonomy" id="104259"/>
    <lineage>
        <taxon>Eukaryota</taxon>
        <taxon>Fungi</taxon>
        <taxon>Dikarya</taxon>
        <taxon>Ascomycota</taxon>
        <taxon>Pezizomycotina</taxon>
        <taxon>Eurotiomycetes</taxon>
        <taxon>Eurotiomycetidae</taxon>
        <taxon>Eurotiales</taxon>
        <taxon>Aspergillaceae</taxon>
        <taxon>Penicillium</taxon>
    </lineage>
</organism>
<dbReference type="PROSITE" id="PS50048">
    <property type="entry name" value="ZN2_CY6_FUNGAL_2"/>
    <property type="match status" value="1"/>
</dbReference>
<keyword evidence="3" id="KW-0805">Transcription regulation</keyword>
<dbReference type="SUPFAM" id="SSF57701">
    <property type="entry name" value="Zn2/Cys6 DNA-binding domain"/>
    <property type="match status" value="1"/>
</dbReference>
<dbReference type="Pfam" id="PF11951">
    <property type="entry name" value="Fungal_trans_2"/>
    <property type="match status" value="1"/>
</dbReference>
<dbReference type="GO" id="GO:0003677">
    <property type="term" value="F:DNA binding"/>
    <property type="evidence" value="ECO:0007669"/>
    <property type="project" value="UniProtKB-KW"/>
</dbReference>
<keyword evidence="6" id="KW-0539">Nucleus</keyword>